<accession>A0A848DA30</accession>
<evidence type="ECO:0000313" key="1">
    <source>
        <dbReference type="EMBL" id="NMH90053.1"/>
    </source>
</evidence>
<proteinExistence type="predicted"/>
<sequence length="202" mass="21810">MPRRQDRFDGWIAGLGTAAGLRVVMGHWERSPLGTFTDVMVEQPDGHRVLLAPTRETADFVAGTYRFDEVRLTPVTTVVDGADWQVGAGPLEVAFRAGGRPLLGRLLRLVPRALATAPWWISVVDVVARTVLPGVRTRGSAGGGRREYYAALDLHRVHSATVRWAGADQGAPAPVSPPVRFGFGSTPRTPSLVRVVTLVRTG</sequence>
<keyword evidence="2" id="KW-1185">Reference proteome</keyword>
<dbReference type="Proteomes" id="UP000586918">
    <property type="component" value="Unassembled WGS sequence"/>
</dbReference>
<evidence type="ECO:0000313" key="2">
    <source>
        <dbReference type="Proteomes" id="UP000586918"/>
    </source>
</evidence>
<reference evidence="1 2" key="1">
    <citation type="submission" date="2020-04" db="EMBL/GenBank/DDBJ databases">
        <authorList>
            <person name="Klaysubun C."/>
            <person name="Duangmal K."/>
            <person name="Lipun K."/>
        </authorList>
    </citation>
    <scope>NUCLEOTIDE SEQUENCE [LARGE SCALE GENOMIC DNA]</scope>
    <source>
        <strain evidence="1 2">DSM 45300</strain>
    </source>
</reference>
<organism evidence="1 2">
    <name type="scientific">Pseudonocardia bannensis</name>
    <dbReference type="NCBI Taxonomy" id="630973"/>
    <lineage>
        <taxon>Bacteria</taxon>
        <taxon>Bacillati</taxon>
        <taxon>Actinomycetota</taxon>
        <taxon>Actinomycetes</taxon>
        <taxon>Pseudonocardiales</taxon>
        <taxon>Pseudonocardiaceae</taxon>
        <taxon>Pseudonocardia</taxon>
    </lineage>
</organism>
<gene>
    <name evidence="1" type="ORF">HF519_00260</name>
</gene>
<comment type="caution">
    <text evidence="1">The sequence shown here is derived from an EMBL/GenBank/DDBJ whole genome shotgun (WGS) entry which is preliminary data.</text>
</comment>
<dbReference type="AlphaFoldDB" id="A0A848DA30"/>
<protein>
    <submittedName>
        <fullName evidence="1">Uncharacterized protein</fullName>
    </submittedName>
</protein>
<dbReference type="EMBL" id="JAAXKZ010000001">
    <property type="protein sequence ID" value="NMH90053.1"/>
    <property type="molecule type" value="Genomic_DNA"/>
</dbReference>
<name>A0A848DA30_9PSEU</name>